<dbReference type="OrthoDB" id="1356882at2"/>
<dbReference type="AlphaFoldDB" id="A0A6N8KXG1"/>
<evidence type="ECO:0000313" key="2">
    <source>
        <dbReference type="Proteomes" id="UP000435036"/>
    </source>
</evidence>
<evidence type="ECO:0008006" key="3">
    <source>
        <dbReference type="Google" id="ProtNLM"/>
    </source>
</evidence>
<gene>
    <name evidence="1" type="ORF">GQF63_08970</name>
</gene>
<evidence type="ECO:0000313" key="1">
    <source>
        <dbReference type="EMBL" id="MVZ62150.1"/>
    </source>
</evidence>
<organism evidence="1 2">
    <name type="scientific">Sphingobacterium humi</name>
    <dbReference type="NCBI Taxonomy" id="1796905"/>
    <lineage>
        <taxon>Bacteria</taxon>
        <taxon>Pseudomonadati</taxon>
        <taxon>Bacteroidota</taxon>
        <taxon>Sphingobacteriia</taxon>
        <taxon>Sphingobacteriales</taxon>
        <taxon>Sphingobacteriaceae</taxon>
        <taxon>Sphingobacterium</taxon>
    </lineage>
</organism>
<comment type="caution">
    <text evidence="1">The sequence shown here is derived from an EMBL/GenBank/DDBJ whole genome shotgun (WGS) entry which is preliminary data.</text>
</comment>
<reference evidence="1 2" key="1">
    <citation type="submission" date="2019-12" db="EMBL/GenBank/DDBJ databases">
        <authorList>
            <person name="Dong K."/>
        </authorList>
    </citation>
    <scope>NUCLEOTIDE SEQUENCE [LARGE SCALE GENOMIC DNA]</scope>
    <source>
        <strain evidence="1 2">JCM 31225</strain>
    </source>
</reference>
<proteinExistence type="predicted"/>
<dbReference type="EMBL" id="WSQA01000005">
    <property type="protein sequence ID" value="MVZ62150.1"/>
    <property type="molecule type" value="Genomic_DNA"/>
</dbReference>
<keyword evidence="2" id="KW-1185">Reference proteome</keyword>
<accession>A0A6N8KXG1</accession>
<dbReference type="RefSeq" id="WP_160368888.1">
    <property type="nucleotide sequence ID" value="NZ_WSQA01000005.1"/>
</dbReference>
<name>A0A6N8KXG1_9SPHI</name>
<dbReference type="Proteomes" id="UP000435036">
    <property type="component" value="Unassembled WGS sequence"/>
</dbReference>
<sequence>MKYLIILILTLSSALLFSQDLRQKAPKGTMYIDIIKEGSKEQLYNELTEWLLDKGFMIEFRDSELFLIRTEPFERGSHMSYYTFRIKDGIITISGNYRQSSSSVALWGTGFNARDSFQQIKNVSSMQITGVKGAYRDMQIVAELLGDKLVFRK</sequence>
<protein>
    <recommendedName>
        <fullName evidence="3">DUF4468 domain-containing protein</fullName>
    </recommendedName>
</protein>